<organism evidence="2 3">
    <name type="scientific">Spongiibacter pelagi</name>
    <dbReference type="NCBI Taxonomy" id="2760804"/>
    <lineage>
        <taxon>Bacteria</taxon>
        <taxon>Pseudomonadati</taxon>
        <taxon>Pseudomonadota</taxon>
        <taxon>Gammaproteobacteria</taxon>
        <taxon>Cellvibrionales</taxon>
        <taxon>Spongiibacteraceae</taxon>
        <taxon>Spongiibacter</taxon>
    </lineage>
</organism>
<dbReference type="SUPFAM" id="SSF159245">
    <property type="entry name" value="AttH-like"/>
    <property type="match status" value="1"/>
</dbReference>
<keyword evidence="1" id="KW-1133">Transmembrane helix</keyword>
<keyword evidence="3" id="KW-1185">Reference proteome</keyword>
<reference evidence="2" key="1">
    <citation type="submission" date="2020-09" db="EMBL/GenBank/DDBJ databases">
        <authorList>
            <person name="Yoon J.-W."/>
        </authorList>
    </citation>
    <scope>NUCLEOTIDE SEQUENCE</scope>
    <source>
        <strain evidence="2">KMU-158</strain>
    </source>
</reference>
<dbReference type="PANTHER" id="PTHR35868:SF4">
    <property type="entry name" value="DUF2804 DOMAIN-CONTAINING PROTEIN"/>
    <property type="match status" value="1"/>
</dbReference>
<dbReference type="Pfam" id="PF10974">
    <property type="entry name" value="DUF2804"/>
    <property type="match status" value="1"/>
</dbReference>
<proteinExistence type="predicted"/>
<comment type="caution">
    <text evidence="2">The sequence shown here is derived from an EMBL/GenBank/DDBJ whole genome shotgun (WGS) entry which is preliminary data.</text>
</comment>
<dbReference type="AlphaFoldDB" id="A0A927GWU0"/>
<sequence length="338" mass="37660">MGVTKKLIINQQADYGYHPGGVDDVNFMDFNLRTAMDKPISARRKKQRFNRFEFVSVASPSLILGAAIVDLGWVSNAFVYLFEPASGRFEEFSFLQPLGRKTEIEPRPKNGVARFQKGANRIEISADAEQACRFVSLNLKGVSAELRIDESQNYQPLGVCCRAGYNGWVYTQKAAGLPVTGQITWQGQEFDVAQQQALASVDWSGGFMRRETAWNWASLSAVLPDGRRLGMNLAAGVNETGFTENGLWLGGELIQVAPADFRFERYSDSAAWQITTADGVVDLRFEPAGKRCEKVNAGFIASNFTQHFGKYYGELNLPQGRLVVDGLWGLTEDHYARW</sequence>
<dbReference type="EMBL" id="JACXLD010000005">
    <property type="protein sequence ID" value="MBD2859292.1"/>
    <property type="molecule type" value="Genomic_DNA"/>
</dbReference>
<dbReference type="InterPro" id="IPR021243">
    <property type="entry name" value="DUF2804"/>
</dbReference>
<keyword evidence="1" id="KW-0812">Transmembrane</keyword>
<keyword evidence="1" id="KW-0472">Membrane</keyword>
<accession>A0A927GWU0</accession>
<dbReference type="PANTHER" id="PTHR35868">
    <property type="entry name" value="DUF2804 DOMAIN-CONTAINING PROTEIN-RELATED"/>
    <property type="match status" value="1"/>
</dbReference>
<gene>
    <name evidence="2" type="ORF">IB286_09755</name>
</gene>
<evidence type="ECO:0000256" key="1">
    <source>
        <dbReference type="SAM" id="Phobius"/>
    </source>
</evidence>
<name>A0A927GWU0_9GAMM</name>
<dbReference type="Proteomes" id="UP000610558">
    <property type="component" value="Unassembled WGS sequence"/>
</dbReference>
<feature type="transmembrane region" description="Helical" evidence="1">
    <location>
        <begin position="52"/>
        <end position="74"/>
    </location>
</feature>
<evidence type="ECO:0000313" key="3">
    <source>
        <dbReference type="Proteomes" id="UP000610558"/>
    </source>
</evidence>
<evidence type="ECO:0000313" key="2">
    <source>
        <dbReference type="EMBL" id="MBD2859292.1"/>
    </source>
</evidence>
<protein>
    <submittedName>
        <fullName evidence="2">DUF2804 domain-containing protein</fullName>
    </submittedName>
</protein>